<accession>A0A4C1SYI5</accession>
<dbReference type="EMBL" id="BGZK01011534">
    <property type="protein sequence ID" value="GBP07259.1"/>
    <property type="molecule type" value="Genomic_DNA"/>
</dbReference>
<gene>
    <name evidence="1" type="ORF">EVAR_74150_1</name>
</gene>
<protein>
    <submittedName>
        <fullName evidence="1">Uncharacterized protein</fullName>
    </submittedName>
</protein>
<keyword evidence="2" id="KW-1185">Reference proteome</keyword>
<organism evidence="1 2">
    <name type="scientific">Eumeta variegata</name>
    <name type="common">Bagworm moth</name>
    <name type="synonym">Eumeta japonica</name>
    <dbReference type="NCBI Taxonomy" id="151549"/>
    <lineage>
        <taxon>Eukaryota</taxon>
        <taxon>Metazoa</taxon>
        <taxon>Ecdysozoa</taxon>
        <taxon>Arthropoda</taxon>
        <taxon>Hexapoda</taxon>
        <taxon>Insecta</taxon>
        <taxon>Pterygota</taxon>
        <taxon>Neoptera</taxon>
        <taxon>Endopterygota</taxon>
        <taxon>Lepidoptera</taxon>
        <taxon>Glossata</taxon>
        <taxon>Ditrysia</taxon>
        <taxon>Tineoidea</taxon>
        <taxon>Psychidae</taxon>
        <taxon>Oiketicinae</taxon>
        <taxon>Eumeta</taxon>
    </lineage>
</organism>
<evidence type="ECO:0000313" key="2">
    <source>
        <dbReference type="Proteomes" id="UP000299102"/>
    </source>
</evidence>
<dbReference type="Proteomes" id="UP000299102">
    <property type="component" value="Unassembled WGS sequence"/>
</dbReference>
<evidence type="ECO:0000313" key="1">
    <source>
        <dbReference type="EMBL" id="GBP07259.1"/>
    </source>
</evidence>
<name>A0A4C1SYI5_EUMVA</name>
<sequence>MLVGARRRRRVWSNEPILREFCSIEVGHAKPSCGSAGAQPAITKKDFRAEGRRTLCGALSDVIKLKKKNR</sequence>
<dbReference type="AlphaFoldDB" id="A0A4C1SYI5"/>
<proteinExistence type="predicted"/>
<comment type="caution">
    <text evidence="1">The sequence shown here is derived from an EMBL/GenBank/DDBJ whole genome shotgun (WGS) entry which is preliminary data.</text>
</comment>
<reference evidence="1 2" key="1">
    <citation type="journal article" date="2019" name="Commun. Biol.">
        <title>The bagworm genome reveals a unique fibroin gene that provides high tensile strength.</title>
        <authorList>
            <person name="Kono N."/>
            <person name="Nakamura H."/>
            <person name="Ohtoshi R."/>
            <person name="Tomita M."/>
            <person name="Numata K."/>
            <person name="Arakawa K."/>
        </authorList>
    </citation>
    <scope>NUCLEOTIDE SEQUENCE [LARGE SCALE GENOMIC DNA]</scope>
</reference>